<protein>
    <submittedName>
        <fullName evidence="2">Uncharacterized protein</fullName>
    </submittedName>
</protein>
<proteinExistence type="predicted"/>
<dbReference type="EMBL" id="JOJR01000165">
    <property type="protein sequence ID" value="RCN43245.1"/>
    <property type="molecule type" value="Genomic_DNA"/>
</dbReference>
<comment type="caution">
    <text evidence="2">The sequence shown here is derived from an EMBL/GenBank/DDBJ whole genome shotgun (WGS) entry which is preliminary data.</text>
</comment>
<name>A0A368GJS6_ANCCA</name>
<dbReference type="AlphaFoldDB" id="A0A368GJS6"/>
<dbReference type="Proteomes" id="UP000252519">
    <property type="component" value="Unassembled WGS sequence"/>
</dbReference>
<dbReference type="OrthoDB" id="5840976at2759"/>
<sequence length="65" mass="7648">MFFLMSLFVCCCAFTQSAFIIEDFNYRDELHVNWRVQENERMNGVNPQVSIILTSALEHNQYIIG</sequence>
<accession>A0A368GJS6</accession>
<keyword evidence="3" id="KW-1185">Reference proteome</keyword>
<reference evidence="2 3" key="1">
    <citation type="submission" date="2014-10" db="EMBL/GenBank/DDBJ databases">
        <title>Draft genome of the hookworm Ancylostoma caninum.</title>
        <authorList>
            <person name="Mitreva M."/>
        </authorList>
    </citation>
    <scope>NUCLEOTIDE SEQUENCE [LARGE SCALE GENOMIC DNA]</scope>
    <source>
        <strain evidence="2 3">Baltimore</strain>
    </source>
</reference>
<feature type="chain" id="PRO_5016621000" evidence="1">
    <location>
        <begin position="18"/>
        <end position="65"/>
    </location>
</feature>
<evidence type="ECO:0000256" key="1">
    <source>
        <dbReference type="SAM" id="SignalP"/>
    </source>
</evidence>
<gene>
    <name evidence="2" type="ORF">ANCCAN_10820</name>
</gene>
<evidence type="ECO:0000313" key="3">
    <source>
        <dbReference type="Proteomes" id="UP000252519"/>
    </source>
</evidence>
<evidence type="ECO:0000313" key="2">
    <source>
        <dbReference type="EMBL" id="RCN43245.1"/>
    </source>
</evidence>
<keyword evidence="1" id="KW-0732">Signal</keyword>
<feature type="signal peptide" evidence="1">
    <location>
        <begin position="1"/>
        <end position="17"/>
    </location>
</feature>
<organism evidence="2 3">
    <name type="scientific">Ancylostoma caninum</name>
    <name type="common">Dog hookworm</name>
    <dbReference type="NCBI Taxonomy" id="29170"/>
    <lineage>
        <taxon>Eukaryota</taxon>
        <taxon>Metazoa</taxon>
        <taxon>Ecdysozoa</taxon>
        <taxon>Nematoda</taxon>
        <taxon>Chromadorea</taxon>
        <taxon>Rhabditida</taxon>
        <taxon>Rhabditina</taxon>
        <taxon>Rhabditomorpha</taxon>
        <taxon>Strongyloidea</taxon>
        <taxon>Ancylostomatidae</taxon>
        <taxon>Ancylostomatinae</taxon>
        <taxon>Ancylostoma</taxon>
    </lineage>
</organism>